<dbReference type="InterPro" id="IPR026960">
    <property type="entry name" value="RVT-Znf"/>
</dbReference>
<evidence type="ECO:0000259" key="2">
    <source>
        <dbReference type="Pfam" id="PF13966"/>
    </source>
</evidence>
<feature type="chain" id="PRO_5043594912" description="Reverse transcriptase zinc-binding domain-containing protein" evidence="1">
    <location>
        <begin position="22"/>
        <end position="535"/>
    </location>
</feature>
<evidence type="ECO:0008006" key="6">
    <source>
        <dbReference type="Google" id="ProtNLM"/>
    </source>
</evidence>
<feature type="signal peptide" evidence="1">
    <location>
        <begin position="1"/>
        <end position="21"/>
    </location>
</feature>
<name>A0AAV0YXC7_VICFA</name>
<feature type="domain" description="GEX2 N-terminal Ig-like" evidence="3">
    <location>
        <begin position="29"/>
        <end position="127"/>
    </location>
</feature>
<dbReference type="InterPro" id="IPR056434">
    <property type="entry name" value="Ig_GEX2_N"/>
</dbReference>
<keyword evidence="1" id="KW-0732">Signal</keyword>
<evidence type="ECO:0000313" key="4">
    <source>
        <dbReference type="EMBL" id="CAI8590122.1"/>
    </source>
</evidence>
<keyword evidence="5" id="KW-1185">Reference proteome</keyword>
<gene>
    <name evidence="4" type="ORF">VFH_I426480</name>
</gene>
<dbReference type="EMBL" id="OX451736">
    <property type="protein sequence ID" value="CAI8590122.1"/>
    <property type="molecule type" value="Genomic_DNA"/>
</dbReference>
<accession>A0AAV0YXC7</accession>
<evidence type="ECO:0000259" key="3">
    <source>
        <dbReference type="Pfam" id="PF23616"/>
    </source>
</evidence>
<proteinExistence type="predicted"/>
<evidence type="ECO:0000256" key="1">
    <source>
        <dbReference type="SAM" id="SignalP"/>
    </source>
</evidence>
<feature type="domain" description="Reverse transcriptase zinc-binding" evidence="2">
    <location>
        <begin position="292"/>
        <end position="384"/>
    </location>
</feature>
<reference evidence="4 5" key="1">
    <citation type="submission" date="2023-01" db="EMBL/GenBank/DDBJ databases">
        <authorList>
            <person name="Kreplak J."/>
        </authorList>
    </citation>
    <scope>NUCLEOTIDE SEQUENCE [LARGE SCALE GENOMIC DNA]</scope>
</reference>
<evidence type="ECO:0000313" key="5">
    <source>
        <dbReference type="Proteomes" id="UP001157006"/>
    </source>
</evidence>
<sequence>MKFPLFFISLYALSFFPISYSTDRSELPMIAFSWWDDIGRFRSGETATIKVKVLENGDKIDTNIFHPILTVNGKEGNSSYVSTVLSHFKGDFDNWKISFTPIRVGLFNILIDEDRYKVSDSSLHFQVEPGNMYVFVSSTAVIINDDTIIFNEGENDALWSLKAILKGSELISGLKVNFCSLPFKLLGVIVGDSPGKESMWKEVSTEEGVKRNPKHSKQISMEGVEGKRYFHWFLDQKSDSVESFSGVIREGCCSIYDCGRGGSLGSGYLELEPRILEVPYELVWTEDPGEGFSVRSCAEFLRTRDIRAELNQGVREALFFLWKLSAPSKDVWLKIFASRLPIRDQLRRRRIVVNDRDSCCMFCFREEENFSHLFDTCNFTRRIWDKVVEWIGGDVDLSAEELSDGVEYLVDEECDYVKHFRSFLCLGNGFDLLMFPLPIVMTKAGNFSLRIKGGNQTLNGSPLPLKVNSEVIDVSKCVAKWKIEHHAWQLSSKMEIFIHQLDQYGNLVSVLYPFDVEVVERDTNLSIPGVKWTQE</sequence>
<dbReference type="Proteomes" id="UP001157006">
    <property type="component" value="Chromosome 1L"/>
</dbReference>
<organism evidence="4 5">
    <name type="scientific">Vicia faba</name>
    <name type="common">Broad bean</name>
    <name type="synonym">Faba vulgaris</name>
    <dbReference type="NCBI Taxonomy" id="3906"/>
    <lineage>
        <taxon>Eukaryota</taxon>
        <taxon>Viridiplantae</taxon>
        <taxon>Streptophyta</taxon>
        <taxon>Embryophyta</taxon>
        <taxon>Tracheophyta</taxon>
        <taxon>Spermatophyta</taxon>
        <taxon>Magnoliopsida</taxon>
        <taxon>eudicotyledons</taxon>
        <taxon>Gunneridae</taxon>
        <taxon>Pentapetalae</taxon>
        <taxon>rosids</taxon>
        <taxon>fabids</taxon>
        <taxon>Fabales</taxon>
        <taxon>Fabaceae</taxon>
        <taxon>Papilionoideae</taxon>
        <taxon>50 kb inversion clade</taxon>
        <taxon>NPAAA clade</taxon>
        <taxon>Hologalegina</taxon>
        <taxon>IRL clade</taxon>
        <taxon>Fabeae</taxon>
        <taxon>Vicia</taxon>
    </lineage>
</organism>
<protein>
    <recommendedName>
        <fullName evidence="6">Reverse transcriptase zinc-binding domain-containing protein</fullName>
    </recommendedName>
</protein>
<dbReference type="Pfam" id="PF13966">
    <property type="entry name" value="zf-RVT"/>
    <property type="match status" value="1"/>
</dbReference>
<dbReference type="AlphaFoldDB" id="A0AAV0YXC7"/>
<dbReference type="Pfam" id="PF23616">
    <property type="entry name" value="Ig_GEX2_N"/>
    <property type="match status" value="1"/>
</dbReference>